<dbReference type="Proteomes" id="UP000886998">
    <property type="component" value="Unassembled WGS sequence"/>
</dbReference>
<keyword evidence="2" id="KW-1185">Reference proteome</keyword>
<dbReference type="EMBL" id="BMAV01020022">
    <property type="protein sequence ID" value="GFY73376.1"/>
    <property type="molecule type" value="Genomic_DNA"/>
</dbReference>
<name>A0A8X6YI66_9ARAC</name>
<sequence>MAEQPGSKPCIEAANLYHCNKGHELRPAIYATKREKFKKKGYVEPPCSGHRAMECVKRESYNLFVMAPYLHNVFGNRHGNFSKSDTHIIVSAAVFKKKLLQTCAELIDDKNEQVIVRLFLYNGLQRSFVFKE</sequence>
<proteinExistence type="predicted"/>
<protein>
    <submittedName>
        <fullName evidence="1">Uncharacterized protein</fullName>
    </submittedName>
</protein>
<reference evidence="1" key="1">
    <citation type="submission" date="2020-08" db="EMBL/GenBank/DDBJ databases">
        <title>Multicomponent nature underlies the extraordinary mechanical properties of spider dragline silk.</title>
        <authorList>
            <person name="Kono N."/>
            <person name="Nakamura H."/>
            <person name="Mori M."/>
            <person name="Yoshida Y."/>
            <person name="Ohtoshi R."/>
            <person name="Malay A.D."/>
            <person name="Moran D.A.P."/>
            <person name="Tomita M."/>
            <person name="Numata K."/>
            <person name="Arakawa K."/>
        </authorList>
    </citation>
    <scope>NUCLEOTIDE SEQUENCE</scope>
</reference>
<evidence type="ECO:0000313" key="1">
    <source>
        <dbReference type="EMBL" id="GFY73376.1"/>
    </source>
</evidence>
<organism evidence="1 2">
    <name type="scientific">Trichonephila inaurata madagascariensis</name>
    <dbReference type="NCBI Taxonomy" id="2747483"/>
    <lineage>
        <taxon>Eukaryota</taxon>
        <taxon>Metazoa</taxon>
        <taxon>Ecdysozoa</taxon>
        <taxon>Arthropoda</taxon>
        <taxon>Chelicerata</taxon>
        <taxon>Arachnida</taxon>
        <taxon>Araneae</taxon>
        <taxon>Araneomorphae</taxon>
        <taxon>Entelegynae</taxon>
        <taxon>Araneoidea</taxon>
        <taxon>Nephilidae</taxon>
        <taxon>Trichonephila</taxon>
        <taxon>Trichonephila inaurata</taxon>
    </lineage>
</organism>
<evidence type="ECO:0000313" key="2">
    <source>
        <dbReference type="Proteomes" id="UP000886998"/>
    </source>
</evidence>
<gene>
    <name evidence="1" type="ORF">TNIN_162021</name>
</gene>
<accession>A0A8X6YI66</accession>
<dbReference type="AlphaFoldDB" id="A0A8X6YI66"/>
<comment type="caution">
    <text evidence="1">The sequence shown here is derived from an EMBL/GenBank/DDBJ whole genome shotgun (WGS) entry which is preliminary data.</text>
</comment>